<dbReference type="AlphaFoldDB" id="R4G8A4"/>
<feature type="compositionally biased region" description="Basic and acidic residues" evidence="1">
    <location>
        <begin position="88"/>
        <end position="111"/>
    </location>
</feature>
<feature type="compositionally biased region" description="Basic and acidic residues" evidence="1">
    <location>
        <begin position="195"/>
        <end position="213"/>
    </location>
</feature>
<evidence type="ECO:0000256" key="2">
    <source>
        <dbReference type="SAM" id="Phobius"/>
    </source>
</evidence>
<feature type="compositionally biased region" description="Basic and acidic residues" evidence="1">
    <location>
        <begin position="121"/>
        <end position="133"/>
    </location>
</feature>
<dbReference type="HOGENOM" id="CLU_799785_0_0_1"/>
<evidence type="ECO:0000256" key="1">
    <source>
        <dbReference type="SAM" id="MobiDB-lite"/>
    </source>
</evidence>
<protein>
    <submittedName>
        <fullName evidence="3">Putative microtubule-binding protein mip-t3</fullName>
    </submittedName>
</protein>
<evidence type="ECO:0000313" key="3">
    <source>
        <dbReference type="EMBL" id="JAA76193.1"/>
    </source>
</evidence>
<feature type="compositionally biased region" description="Basic and acidic residues" evidence="1">
    <location>
        <begin position="333"/>
        <end position="352"/>
    </location>
</feature>
<feature type="compositionally biased region" description="Basic and acidic residues" evidence="1">
    <location>
        <begin position="244"/>
        <end position="255"/>
    </location>
</feature>
<keyword evidence="2" id="KW-1133">Transmembrane helix</keyword>
<sequence>MEFSDVINTQYAFHGIIVGCVLAFAVLVFVFGFKSAEEPPFDKLSNAHEDRKGTGKKKKFKDKKNQSNGHATAVVDSSGSGGASGAKKSGDVKSLKKEHTGDKSPTKEQKKHEKKSPSKVALKESKLNKEEKSVGAGNSADRKARGKENVEVKNKKNKVIDEKPKDFDDGEWEQALSKRDKKNRKTALEEILPQKSDKKKEKKKPKEEVELKPDISTNEVIEEVADFKEKLVPEKSEPASIETSIEHVVVDDAKPKKAKKKKQSSESSTTGAEDKAPTEEVTPPAPKVQRQKKAQPEVIATPQQEPPAVQEPEKVEVSAPPPESNVVFDELGDTWKEAKAPKKNQKKESQEKIKKKNFFL</sequence>
<dbReference type="VEuPathDB" id="VectorBase:RPRC003205"/>
<feature type="compositionally biased region" description="Basic and acidic residues" evidence="1">
    <location>
        <begin position="38"/>
        <end position="53"/>
    </location>
</feature>
<feature type="transmembrane region" description="Helical" evidence="2">
    <location>
        <begin position="12"/>
        <end position="33"/>
    </location>
</feature>
<keyword evidence="2" id="KW-0472">Membrane</keyword>
<organism evidence="3">
    <name type="scientific">Rhodnius prolixus</name>
    <name type="common">Triatomid bug</name>
    <dbReference type="NCBI Taxonomy" id="13249"/>
    <lineage>
        <taxon>Eukaryota</taxon>
        <taxon>Metazoa</taxon>
        <taxon>Ecdysozoa</taxon>
        <taxon>Arthropoda</taxon>
        <taxon>Hexapoda</taxon>
        <taxon>Insecta</taxon>
        <taxon>Pterygota</taxon>
        <taxon>Neoptera</taxon>
        <taxon>Paraneoptera</taxon>
        <taxon>Hemiptera</taxon>
        <taxon>Heteroptera</taxon>
        <taxon>Panheteroptera</taxon>
        <taxon>Cimicomorpha</taxon>
        <taxon>Reduviidae</taxon>
        <taxon>Triatominae</taxon>
        <taxon>Rhodnius</taxon>
    </lineage>
</organism>
<dbReference type="EMBL" id="GAHY01001317">
    <property type="protein sequence ID" value="JAA76193.1"/>
    <property type="molecule type" value="mRNA"/>
</dbReference>
<accession>R4G8A4</accession>
<proteinExistence type="evidence at transcript level"/>
<reference evidence="3" key="1">
    <citation type="submission" date="2013-04" db="EMBL/GenBank/DDBJ databases">
        <title>An insight into the transcriptome of the digestive tract of the blood sucking bug, Rhodnius prolixus.</title>
        <authorList>
            <person name="Ribeiro J.M.C."/>
            <person name="Genta F.A."/>
            <person name="Sorgine M.H.F."/>
            <person name="Paiva-Silva G.O."/>
            <person name="Majerowicz D."/>
            <person name="Medeiros M."/>
            <person name="Koerich L."/>
            <person name="Terra W.R."/>
            <person name="Ferreira C."/>
            <person name="Pimentel A.C."/>
            <person name="Bisch P.M."/>
            <person name="Diniz M.M.P."/>
            <person name="Nascimento R."/>
            <person name="Salmon D."/>
            <person name="Silber A.M."/>
            <person name="Alves M."/>
            <person name="Oliveira M.F."/>
            <person name="Gondim K.C."/>
            <person name="Silva Neto M.A.C."/>
            <person name="Atella G.C."/>
            <person name="Araujo H."/>
            <person name="Dias F.S."/>
            <person name="Polycarpo C.R."/>
            <person name="Fampa P."/>
            <person name="Melo A.C."/>
            <person name="Tanaka A.S."/>
            <person name="Balczun C."/>
            <person name="Oliveira J.H.M."/>
            <person name="Goncalves R."/>
            <person name="Lazoski C."/>
            <person name="Pereira M.A."/>
            <person name="Rivera-Pomar R."/>
            <person name="Diambra L."/>
            <person name="Schaub G.A."/>
            <person name="Garcia E.S."/>
            <person name="Azambuja P."/>
            <person name="Braz G.R.C."/>
            <person name="Oliveira P.L."/>
        </authorList>
    </citation>
    <scope>NUCLEOTIDE SEQUENCE</scope>
</reference>
<feature type="compositionally biased region" description="Basic and acidic residues" evidence="1">
    <location>
        <begin position="140"/>
        <end position="167"/>
    </location>
</feature>
<keyword evidence="2" id="KW-0812">Transmembrane</keyword>
<name>R4G8A4_RHOPR</name>
<feature type="compositionally biased region" description="Basic and acidic residues" evidence="1">
    <location>
        <begin position="228"/>
        <end position="237"/>
    </location>
</feature>
<feature type="region of interest" description="Disordered" evidence="1">
    <location>
        <begin position="228"/>
        <end position="360"/>
    </location>
</feature>
<feature type="region of interest" description="Disordered" evidence="1">
    <location>
        <begin position="38"/>
        <end position="216"/>
    </location>
</feature>